<dbReference type="InterPro" id="IPR018247">
    <property type="entry name" value="EF_Hand_1_Ca_BS"/>
</dbReference>
<sequence>MSAASGDSVELELSANPWMKGRVLVREKDVVHSAAVDDSTAHPANFDDDTFWDRPDVKAQLARMKEIGVQAMKRARTVQEKKDCKKYYSDASLRQRTRLLADPEVLRALNLVWEVTDADKSGRIDRDEYIMMHRKLILALDPTVTPKEAFEAARDDWIRDSEGHHDGMDKDRFMRCWFELADLWVDSMHPEHYAHFLTGTIKCLTKVSMLTGLPEWQADREVIEAHVQRFQRGELDGGVYVHRTGGEGQWEEAKVEERRALVLARWGRQLREDDLARAAAAQSAANLFAPAPASMLRRVIAAAAAPRPATAPAAASAGMEGGVSSLLPGVLLLEVKKSTRLAELARRRSLKRMEMQQQDAENAEQQAIRLAAEKAARDKEKDKGRRMLESIQRQEEARQIKVQERRQQRLAEASAGALTAELPALGTPAGDLATDPDLSNLGEIPMHTLSSGGTMAPSSSLLPEDAGRADAEGCKTHSQPDTPSHLPGVVAAATAAEVAVQQPTRKENGRSATSSMAALAGGRGGSSRSSPQPLPTTGPTNIVASSSSPPRGSSSNRGDRQNTRSPLPPSSAESRCALAATLSYSSPSLRTGFKPSPSAGALRGSPNSLQLRRPAAAAASAISITAIPSPLLTPTILGQMDAWTPEAMSRAKSAGARGPSSSPAVRGQSSSPAVALPLNGPLSAKLTLGRSSHPALRERHTQSQVGAVEGGTRSASGLLTGPATTQNFQELLDLARRYCAKHPLRKSNPVTGFVLEGGAVRASPQSLLPHAEPGVLPTLSVAHGSGSSLAAANVWQQIYEQQHERGA</sequence>
<evidence type="ECO:0000256" key="1">
    <source>
        <dbReference type="SAM" id="Coils"/>
    </source>
</evidence>
<accession>A0A0M0JRA1</accession>
<keyword evidence="5" id="KW-1185">Reference proteome</keyword>
<feature type="compositionally biased region" description="Low complexity" evidence="2">
    <location>
        <begin position="650"/>
        <end position="664"/>
    </location>
</feature>
<dbReference type="GO" id="GO:0005509">
    <property type="term" value="F:calcium ion binding"/>
    <property type="evidence" value="ECO:0007669"/>
    <property type="project" value="InterPro"/>
</dbReference>
<feature type="region of interest" description="Disordered" evidence="2">
    <location>
        <begin position="499"/>
        <end position="574"/>
    </location>
</feature>
<proteinExistence type="predicted"/>
<feature type="compositionally biased region" description="Basic and acidic residues" evidence="2">
    <location>
        <begin position="465"/>
        <end position="475"/>
    </location>
</feature>
<dbReference type="OrthoDB" id="199568at2759"/>
<feature type="region of interest" description="Disordered" evidence="2">
    <location>
        <begin position="587"/>
        <end position="607"/>
    </location>
</feature>
<feature type="compositionally biased region" description="Polar residues" evidence="2">
    <location>
        <begin position="535"/>
        <end position="544"/>
    </location>
</feature>
<dbReference type="InterPro" id="IPR002048">
    <property type="entry name" value="EF_hand_dom"/>
</dbReference>
<reference evidence="5" key="1">
    <citation type="journal article" date="2015" name="PLoS Genet.">
        <title>Genome Sequence and Transcriptome Analyses of Chrysochromulina tobin: Metabolic Tools for Enhanced Algal Fitness in the Prominent Order Prymnesiales (Haptophyceae).</title>
        <authorList>
            <person name="Hovde B.T."/>
            <person name="Deodato C.R."/>
            <person name="Hunsperger H.M."/>
            <person name="Ryken S.A."/>
            <person name="Yost W."/>
            <person name="Jha R.K."/>
            <person name="Patterson J."/>
            <person name="Monnat R.J. Jr."/>
            <person name="Barlow S.B."/>
            <person name="Starkenburg S.R."/>
            <person name="Cattolico R.A."/>
        </authorList>
    </citation>
    <scope>NUCLEOTIDE SEQUENCE</scope>
    <source>
        <strain evidence="5">CCMP291</strain>
    </source>
</reference>
<comment type="caution">
    <text evidence="4">The sequence shown here is derived from an EMBL/GenBank/DDBJ whole genome shotgun (WGS) entry which is preliminary data.</text>
</comment>
<feature type="domain" description="EF-hand" evidence="3">
    <location>
        <begin position="104"/>
        <end position="139"/>
    </location>
</feature>
<evidence type="ECO:0000313" key="5">
    <source>
        <dbReference type="Proteomes" id="UP000037460"/>
    </source>
</evidence>
<evidence type="ECO:0000259" key="3">
    <source>
        <dbReference type="PROSITE" id="PS50222"/>
    </source>
</evidence>
<dbReference type="Proteomes" id="UP000037460">
    <property type="component" value="Unassembled WGS sequence"/>
</dbReference>
<dbReference type="PROSITE" id="PS00018">
    <property type="entry name" value="EF_HAND_1"/>
    <property type="match status" value="1"/>
</dbReference>
<organism evidence="4 5">
    <name type="scientific">Chrysochromulina tobinii</name>
    <dbReference type="NCBI Taxonomy" id="1460289"/>
    <lineage>
        <taxon>Eukaryota</taxon>
        <taxon>Haptista</taxon>
        <taxon>Haptophyta</taxon>
        <taxon>Prymnesiophyceae</taxon>
        <taxon>Prymnesiales</taxon>
        <taxon>Chrysochromulinaceae</taxon>
        <taxon>Chrysochromulina</taxon>
    </lineage>
</organism>
<feature type="compositionally biased region" description="Polar residues" evidence="2">
    <location>
        <begin position="448"/>
        <end position="461"/>
    </location>
</feature>
<feature type="region of interest" description="Disordered" evidence="2">
    <location>
        <begin position="647"/>
        <end position="721"/>
    </location>
</feature>
<name>A0A0M0JRA1_9EUKA</name>
<keyword evidence="1" id="KW-0175">Coiled coil</keyword>
<dbReference type="PROSITE" id="PS50222">
    <property type="entry name" value="EF_HAND_2"/>
    <property type="match status" value="1"/>
</dbReference>
<dbReference type="AlphaFoldDB" id="A0A0M0JRA1"/>
<dbReference type="EMBL" id="JWZX01002459">
    <property type="protein sequence ID" value="KOO29124.1"/>
    <property type="molecule type" value="Genomic_DNA"/>
</dbReference>
<gene>
    <name evidence="4" type="ORF">Ctob_013710</name>
</gene>
<protein>
    <recommendedName>
        <fullName evidence="3">EF-hand domain-containing protein</fullName>
    </recommendedName>
</protein>
<feature type="region of interest" description="Disordered" evidence="2">
    <location>
        <begin position="421"/>
        <end position="486"/>
    </location>
</feature>
<feature type="coiled-coil region" evidence="1">
    <location>
        <begin position="346"/>
        <end position="373"/>
    </location>
</feature>
<feature type="region of interest" description="Disordered" evidence="2">
    <location>
        <begin position="374"/>
        <end position="394"/>
    </location>
</feature>
<evidence type="ECO:0000256" key="2">
    <source>
        <dbReference type="SAM" id="MobiDB-lite"/>
    </source>
</evidence>
<feature type="compositionally biased region" description="Low complexity" evidence="2">
    <location>
        <begin position="545"/>
        <end position="556"/>
    </location>
</feature>
<evidence type="ECO:0000313" key="4">
    <source>
        <dbReference type="EMBL" id="KOO29124.1"/>
    </source>
</evidence>